<evidence type="ECO:0000259" key="4">
    <source>
        <dbReference type="Pfam" id="PF12887"/>
    </source>
</evidence>
<feature type="region of interest" description="Disordered" evidence="1">
    <location>
        <begin position="267"/>
        <end position="473"/>
    </location>
</feature>
<dbReference type="Proteomes" id="UP000092716">
    <property type="component" value="Chromosome 9"/>
</dbReference>
<name>A0A1B1E016_9APIC</name>
<organism evidence="5 6">
    <name type="scientific">Plasmodium coatneyi</name>
    <dbReference type="NCBI Taxonomy" id="208452"/>
    <lineage>
        <taxon>Eukaryota</taxon>
        <taxon>Sar</taxon>
        <taxon>Alveolata</taxon>
        <taxon>Apicomplexa</taxon>
        <taxon>Aconoidasida</taxon>
        <taxon>Haemosporida</taxon>
        <taxon>Plasmodiidae</taxon>
        <taxon>Plasmodium</taxon>
    </lineage>
</organism>
<feature type="region of interest" description="Disordered" evidence="1">
    <location>
        <begin position="565"/>
        <end position="590"/>
    </location>
</feature>
<dbReference type="RefSeq" id="XP_019915068.1">
    <property type="nucleotide sequence ID" value="XM_020059409.1"/>
</dbReference>
<accession>A0A1B1E016</accession>
<feature type="compositionally biased region" description="Basic and acidic residues" evidence="1">
    <location>
        <begin position="267"/>
        <end position="281"/>
    </location>
</feature>
<feature type="compositionally biased region" description="Low complexity" evidence="1">
    <location>
        <begin position="379"/>
        <end position="388"/>
    </location>
</feature>
<dbReference type="InterPro" id="IPR024290">
    <property type="entry name" value="SICA_extracell_a"/>
</dbReference>
<dbReference type="VEuPathDB" id="PlasmoDB:PCOAH_00026040"/>
<feature type="compositionally biased region" description="Pro residues" evidence="1">
    <location>
        <begin position="438"/>
        <end position="457"/>
    </location>
</feature>
<feature type="compositionally biased region" description="Basic and acidic residues" evidence="1">
    <location>
        <begin position="565"/>
        <end position="578"/>
    </location>
</feature>
<dbReference type="Pfam" id="PF12879">
    <property type="entry name" value="SICA_C"/>
    <property type="match status" value="1"/>
</dbReference>
<feature type="region of interest" description="Disordered" evidence="1">
    <location>
        <begin position="184"/>
        <end position="217"/>
    </location>
</feature>
<dbReference type="AlphaFoldDB" id="A0A1B1E016"/>
<evidence type="ECO:0000256" key="1">
    <source>
        <dbReference type="SAM" id="MobiDB-lite"/>
    </source>
</evidence>
<proteinExistence type="predicted"/>
<keyword evidence="6" id="KW-1185">Reference proteome</keyword>
<evidence type="ECO:0000313" key="5">
    <source>
        <dbReference type="EMBL" id="ANQ08373.1"/>
    </source>
</evidence>
<dbReference type="KEGG" id="pcot:PCOAH_00026040"/>
<feature type="compositionally biased region" description="Low complexity" evidence="1">
    <location>
        <begin position="403"/>
        <end position="422"/>
    </location>
</feature>
<feature type="transmembrane region" description="Helical" evidence="2">
    <location>
        <begin position="501"/>
        <end position="523"/>
    </location>
</feature>
<evidence type="ECO:0000259" key="3">
    <source>
        <dbReference type="Pfam" id="PF12879"/>
    </source>
</evidence>
<feature type="compositionally biased region" description="Gly residues" evidence="1">
    <location>
        <begin position="423"/>
        <end position="437"/>
    </location>
</feature>
<feature type="domain" description="Schizont-infected cell agglutination C-terminal" evidence="3">
    <location>
        <begin position="520"/>
        <end position="638"/>
    </location>
</feature>
<reference evidence="6" key="1">
    <citation type="submission" date="2016-06" db="EMBL/GenBank/DDBJ databases">
        <title>First high quality genome sequence of Plasmodium coatneyi using continuous long reads from single molecule, real-time sequencing.</title>
        <authorList>
            <person name="Chien J.-T."/>
            <person name="Pakala S.B."/>
            <person name="Geraldo J.A."/>
            <person name="Lapp S.A."/>
            <person name="Barnwell J.W."/>
            <person name="Kissinger J.C."/>
            <person name="Galinski M.R."/>
            <person name="Humphrey J.C."/>
        </authorList>
    </citation>
    <scope>NUCLEOTIDE SEQUENCE [LARGE SCALE GENOMIC DNA]</scope>
    <source>
        <strain evidence="6">Hackeri</strain>
    </source>
</reference>
<feature type="compositionally biased region" description="Gly residues" evidence="1">
    <location>
        <begin position="340"/>
        <end position="353"/>
    </location>
</feature>
<protein>
    <submittedName>
        <fullName evidence="5">SICA antigen</fullName>
    </submittedName>
</protein>
<keyword evidence="2" id="KW-0812">Transmembrane</keyword>
<evidence type="ECO:0000313" key="6">
    <source>
        <dbReference type="Proteomes" id="UP000092716"/>
    </source>
</evidence>
<feature type="compositionally biased region" description="Basic residues" evidence="1">
    <location>
        <begin position="579"/>
        <end position="590"/>
    </location>
</feature>
<feature type="compositionally biased region" description="Basic and acidic residues" evidence="1">
    <location>
        <begin position="184"/>
        <end position="194"/>
    </location>
</feature>
<keyword evidence="2" id="KW-1133">Transmembrane helix</keyword>
<feature type="compositionally biased region" description="Low complexity" evidence="1">
    <location>
        <begin position="458"/>
        <end position="468"/>
    </location>
</feature>
<dbReference type="EMBL" id="CP016247">
    <property type="protein sequence ID" value="ANQ08373.1"/>
    <property type="molecule type" value="Genomic_DNA"/>
</dbReference>
<sequence length="638" mass="70266">MEFNSMMKNIGEDAYQEKLLCAYEDDNEKQVLGENKEKELCKMLVRMFNWIGGLEQKWDNTLRWIWKPKEWKGNVSNEEKELQSYLRCLVGRVTMTRMLGTHCDLDKVANLVKGAVEGMREMHRIQDRSGICDEVDNESIGIGGRLIWKELDEWINDYEKKGEIGFEEVKKGNSELHRIKKAGETSCPKERKNEPGTLELLGISGTDGDPSIRKDTETWEKDAIKEVLKRVEKAGEDLSVIRNILMQVHKNLNDLLQKNIEKVEAKNQNEGADHLSRKDASAEGNNIPPLPVKPPDGQGANDLPAPTPPREPALPAAPGGPQQPQPQPEDSKSNLNQAGSSGGEVKGGLGGKDGLQATGVTKEDKDVQVGSGSHTSPGQSVPQPSSEPAVPPPTSENGLVSHSSSAQPDSISSKSSADASSSSGGGGGGAVGQGPGPGQQPPPPPGKPQGPTGPPQTPSRTSSSTAATRKLTPEQKTWNVLPFFPGRGSWKEGMIEPFLPYFPLAPVLIGISAVTYLLWKYFALPGKRRRYKRAHQVRGPTLGEQIMDHVDDQADGPHEYTLVKERKQPRSAPKEGRTKRPKKQVVGRRAGRRVGQRTIIDIHLEVLDECQKRDLHSTKEDFFEILVREFMESEFIKE</sequence>
<keyword evidence="2" id="KW-0472">Membrane</keyword>
<gene>
    <name evidence="5" type="ORF">PCOAH_00026040</name>
</gene>
<dbReference type="Pfam" id="PF12887">
    <property type="entry name" value="SICA_alpha"/>
    <property type="match status" value="1"/>
</dbReference>
<dbReference type="InterPro" id="IPR024288">
    <property type="entry name" value="SICA_C"/>
</dbReference>
<dbReference type="GeneID" id="30909332"/>
<evidence type="ECO:0000256" key="2">
    <source>
        <dbReference type="SAM" id="Phobius"/>
    </source>
</evidence>
<feature type="domain" description="Schizont-infected cell agglutination extracellular alpha" evidence="4">
    <location>
        <begin position="3"/>
        <end position="154"/>
    </location>
</feature>